<sequence>MVEADRSEICELARLAHEGTVFADMQFSTKKFSTRFDDTINKPEHYLGLAVKSSGKSVRFCCASLGGYYIGDNANVVTVNVIATERKVRSTMLGGRAVIMLQRGIEEWARTHNAKFVLYHVTSGMNASNLDRFFRKSGLKTLGGNYGYAI</sequence>
<comment type="caution">
    <text evidence="1">The sequence shown here is derived from an EMBL/GenBank/DDBJ whole genome shotgun (WGS) entry which is preliminary data.</text>
</comment>
<dbReference type="Gene3D" id="3.40.630.30">
    <property type="match status" value="1"/>
</dbReference>
<evidence type="ECO:0000313" key="2">
    <source>
        <dbReference type="Proteomes" id="UP000436822"/>
    </source>
</evidence>
<keyword evidence="2" id="KW-1185">Reference proteome</keyword>
<protein>
    <recommendedName>
        <fullName evidence="3">N-acetyltransferase domain-containing protein</fullName>
    </recommendedName>
</protein>
<name>A0A6N6JCK0_9RHOB</name>
<dbReference type="EMBL" id="BLJE01000001">
    <property type="protein sequence ID" value="GFE63139.1"/>
    <property type="molecule type" value="Genomic_DNA"/>
</dbReference>
<dbReference type="OrthoDB" id="7862812at2"/>
<proteinExistence type="predicted"/>
<dbReference type="Proteomes" id="UP000436822">
    <property type="component" value="Unassembled WGS sequence"/>
</dbReference>
<reference evidence="1 2" key="1">
    <citation type="submission" date="2019-12" db="EMBL/GenBank/DDBJ databases">
        <title>Litoreibacter badius sp. nov., a novel bacteriochlorophyll a-containing bacterium in the genus Litoreibacter.</title>
        <authorList>
            <person name="Kanamuro M."/>
            <person name="Takabe Y."/>
            <person name="Mori K."/>
            <person name="Takaichi S."/>
            <person name="Hanada S."/>
        </authorList>
    </citation>
    <scope>NUCLEOTIDE SEQUENCE [LARGE SCALE GENOMIC DNA]</scope>
    <source>
        <strain evidence="1 2">K6</strain>
    </source>
</reference>
<evidence type="ECO:0000313" key="1">
    <source>
        <dbReference type="EMBL" id="GFE63139.1"/>
    </source>
</evidence>
<dbReference type="AlphaFoldDB" id="A0A6N6JCK0"/>
<dbReference type="RefSeq" id="WP_159804108.1">
    <property type="nucleotide sequence ID" value="NZ_BLJE01000001.1"/>
</dbReference>
<accession>A0A6N6JCK0</accession>
<gene>
    <name evidence="1" type="ORF">KIN_02130</name>
</gene>
<evidence type="ECO:0008006" key="3">
    <source>
        <dbReference type="Google" id="ProtNLM"/>
    </source>
</evidence>
<organism evidence="1 2">
    <name type="scientific">Litoreibacter roseus</name>
    <dbReference type="NCBI Taxonomy" id="2601869"/>
    <lineage>
        <taxon>Bacteria</taxon>
        <taxon>Pseudomonadati</taxon>
        <taxon>Pseudomonadota</taxon>
        <taxon>Alphaproteobacteria</taxon>
        <taxon>Rhodobacterales</taxon>
        <taxon>Roseobacteraceae</taxon>
        <taxon>Litoreibacter</taxon>
    </lineage>
</organism>